<comment type="similarity">
    <text evidence="1">Belongs to the type-I restriction system S methylase family.</text>
</comment>
<dbReference type="EMBL" id="QAOM01000011">
    <property type="protein sequence ID" value="PTQ83945.1"/>
    <property type="molecule type" value="Genomic_DNA"/>
</dbReference>
<name>A0A2T5IJE1_9LACT</name>
<sequence length="415" mass="46904">MNEREKLVSKRRFKEFKNSDAWEQRKLGDLGSFKNGMNFDKSAMGHGYPFVNLQNIFGKTIVDDSDLGLAVSSEKQRNDYNLLKGDILFIRSSVKPEGVGEAALVPKNFENTTFSGFIIRFRPHIAIDDEFKRIIFATKNARTQIMALATSSANTNINQESLEKITVELPELSEQSKIGHLFKQLDETIALHQRKLDKTKAIKSAYLSEMFPVEGERKPKRRFVEFTDDWEQHKLTDEVELFSGLTYSPNNIVKGNGTLVLRSSNVKNGEVIDADNVYVNSDVVNSNNVKNGDIIVVVRNGSRSLIGKHAQIKGEKDNTVIGAFMTGLRSDHSDFINALLDTPVFKGEIDKNLGATINQITNGMFHQMKFMIPTPEEQDRVGEIFTGLDNLITLHQHKLDKLQTIKKAYLNEMFI</sequence>
<evidence type="ECO:0000256" key="3">
    <source>
        <dbReference type="ARBA" id="ARBA00023125"/>
    </source>
</evidence>
<feature type="domain" description="Type I restriction modification DNA specificity" evidence="4">
    <location>
        <begin position="21"/>
        <end position="198"/>
    </location>
</feature>
<evidence type="ECO:0000256" key="2">
    <source>
        <dbReference type="ARBA" id="ARBA00022747"/>
    </source>
</evidence>
<accession>A0A2T5IJE1</accession>
<dbReference type="Pfam" id="PF01420">
    <property type="entry name" value="Methylase_S"/>
    <property type="match status" value="2"/>
</dbReference>
<evidence type="ECO:0000313" key="5">
    <source>
        <dbReference type="EMBL" id="PTQ83945.1"/>
    </source>
</evidence>
<dbReference type="Gene3D" id="3.90.220.20">
    <property type="entry name" value="DNA methylase specificity domains"/>
    <property type="match status" value="2"/>
</dbReference>
<dbReference type="PANTHER" id="PTHR30408:SF12">
    <property type="entry name" value="TYPE I RESTRICTION ENZYME MJAVIII SPECIFICITY SUBUNIT"/>
    <property type="match status" value="1"/>
</dbReference>
<keyword evidence="6" id="KW-1185">Reference proteome</keyword>
<dbReference type="PANTHER" id="PTHR30408">
    <property type="entry name" value="TYPE-1 RESTRICTION ENZYME ECOKI SPECIFICITY PROTEIN"/>
    <property type="match status" value="1"/>
</dbReference>
<comment type="caution">
    <text evidence="5">The sequence shown here is derived from an EMBL/GenBank/DDBJ whole genome shotgun (WGS) entry which is preliminary data.</text>
</comment>
<keyword evidence="3" id="KW-0238">DNA-binding</keyword>
<organism evidence="5 6">
    <name type="scientific">Trichococcus patagoniensis</name>
    <dbReference type="NCBI Taxonomy" id="382641"/>
    <lineage>
        <taxon>Bacteria</taxon>
        <taxon>Bacillati</taxon>
        <taxon>Bacillota</taxon>
        <taxon>Bacilli</taxon>
        <taxon>Lactobacillales</taxon>
        <taxon>Carnobacteriaceae</taxon>
        <taxon>Trichococcus</taxon>
    </lineage>
</organism>
<reference evidence="5 6" key="1">
    <citation type="submission" date="2018-04" db="EMBL/GenBank/DDBJ databases">
        <title>Genomic Encyclopedia of Archaeal and Bacterial Type Strains, Phase II (KMG-II): from individual species to whole genera.</title>
        <authorList>
            <person name="Goeker M."/>
        </authorList>
    </citation>
    <scope>NUCLEOTIDE SEQUENCE [LARGE SCALE GENOMIC DNA]</scope>
    <source>
        <strain evidence="5 6">DSM 18806</strain>
    </source>
</reference>
<proteinExistence type="inferred from homology"/>
<dbReference type="InterPro" id="IPR000055">
    <property type="entry name" value="Restrct_endonuc_typeI_TRD"/>
</dbReference>
<dbReference type="InterPro" id="IPR052021">
    <property type="entry name" value="Type-I_RS_S_subunit"/>
</dbReference>
<dbReference type="GO" id="GO:0009307">
    <property type="term" value="P:DNA restriction-modification system"/>
    <property type="evidence" value="ECO:0007669"/>
    <property type="project" value="UniProtKB-KW"/>
</dbReference>
<dbReference type="RefSeq" id="WP_245879802.1">
    <property type="nucleotide sequence ID" value="NZ_QAOM01000011.1"/>
</dbReference>
<dbReference type="Proteomes" id="UP000244161">
    <property type="component" value="Unassembled WGS sequence"/>
</dbReference>
<keyword evidence="2" id="KW-0680">Restriction system</keyword>
<dbReference type="CDD" id="cd17265">
    <property type="entry name" value="RMtype1_S_Eco4255III-TRD2-CR2_like"/>
    <property type="match status" value="1"/>
</dbReference>
<dbReference type="GO" id="GO:0003677">
    <property type="term" value="F:DNA binding"/>
    <property type="evidence" value="ECO:0007669"/>
    <property type="project" value="UniProtKB-KW"/>
</dbReference>
<evidence type="ECO:0000259" key="4">
    <source>
        <dbReference type="Pfam" id="PF01420"/>
    </source>
</evidence>
<dbReference type="CDD" id="cd17517">
    <property type="entry name" value="RMtype1_S_EcoKI_StySPI-TRD2-CR2_like"/>
    <property type="match status" value="1"/>
</dbReference>
<feature type="domain" description="Type I restriction modification DNA specificity" evidence="4">
    <location>
        <begin position="228"/>
        <end position="403"/>
    </location>
</feature>
<gene>
    <name evidence="5" type="ORF">C8U37_11130</name>
</gene>
<dbReference type="SUPFAM" id="SSF116734">
    <property type="entry name" value="DNA methylase specificity domain"/>
    <property type="match status" value="2"/>
</dbReference>
<dbReference type="InterPro" id="IPR044946">
    <property type="entry name" value="Restrct_endonuc_typeI_TRD_sf"/>
</dbReference>
<dbReference type="AlphaFoldDB" id="A0A2T5IJE1"/>
<evidence type="ECO:0000313" key="6">
    <source>
        <dbReference type="Proteomes" id="UP000244161"/>
    </source>
</evidence>
<protein>
    <submittedName>
        <fullName evidence="5">Type I restriction enzyme S subunit</fullName>
    </submittedName>
</protein>
<evidence type="ECO:0000256" key="1">
    <source>
        <dbReference type="ARBA" id="ARBA00010923"/>
    </source>
</evidence>